<dbReference type="Proteomes" id="UP000289886">
    <property type="component" value="Unassembled WGS sequence"/>
</dbReference>
<organism evidence="4 5">
    <name type="scientific">Acipenser ruthenus</name>
    <name type="common">Sterlet sturgeon</name>
    <dbReference type="NCBI Taxonomy" id="7906"/>
    <lineage>
        <taxon>Eukaryota</taxon>
        <taxon>Metazoa</taxon>
        <taxon>Chordata</taxon>
        <taxon>Craniata</taxon>
        <taxon>Vertebrata</taxon>
        <taxon>Euteleostomi</taxon>
        <taxon>Actinopterygii</taxon>
        <taxon>Chondrostei</taxon>
        <taxon>Acipenseriformes</taxon>
        <taxon>Acipenseridae</taxon>
        <taxon>Acipenser</taxon>
    </lineage>
</organism>
<evidence type="ECO:0000313" key="4">
    <source>
        <dbReference type="EMBL" id="RXM29748.1"/>
    </source>
</evidence>
<evidence type="ECO:0000256" key="1">
    <source>
        <dbReference type="ARBA" id="ARBA00006484"/>
    </source>
</evidence>
<dbReference type="EMBL" id="SCEB01215402">
    <property type="protein sequence ID" value="RXM29748.1"/>
    <property type="molecule type" value="Genomic_DNA"/>
</dbReference>
<evidence type="ECO:0000256" key="3">
    <source>
        <dbReference type="SAM" id="Phobius"/>
    </source>
</evidence>
<dbReference type="InterPro" id="IPR002347">
    <property type="entry name" value="SDR_fam"/>
</dbReference>
<dbReference type="GO" id="GO:0005829">
    <property type="term" value="C:cytosol"/>
    <property type="evidence" value="ECO:0007669"/>
    <property type="project" value="TreeGrafter"/>
</dbReference>
<dbReference type="SUPFAM" id="SSF51735">
    <property type="entry name" value="NAD(P)-binding Rossmann-fold domains"/>
    <property type="match status" value="1"/>
</dbReference>
<sequence length="90" mass="10038">MDQKTVLITGCSSGIGLALAVRIAKDEKKRFKVYATMRNPSKSEKLAEAARRTLGRTLKIKQLDACDESITACVDSIPNRRIDVLSMHRF</sequence>
<evidence type="ECO:0000313" key="5">
    <source>
        <dbReference type="Proteomes" id="UP000289886"/>
    </source>
</evidence>
<dbReference type="PANTHER" id="PTHR43391">
    <property type="entry name" value="RETINOL DEHYDROGENASE-RELATED"/>
    <property type="match status" value="1"/>
</dbReference>
<gene>
    <name evidence="4" type="ORF">EOD39_8513</name>
</gene>
<dbReference type="InterPro" id="IPR036291">
    <property type="entry name" value="NAD(P)-bd_dom_sf"/>
</dbReference>
<dbReference type="Gene3D" id="3.40.50.720">
    <property type="entry name" value="NAD(P)-binding Rossmann-like Domain"/>
    <property type="match status" value="1"/>
</dbReference>
<evidence type="ECO:0000256" key="2">
    <source>
        <dbReference type="ARBA" id="ARBA00023002"/>
    </source>
</evidence>
<keyword evidence="2" id="KW-0560">Oxidoreductase</keyword>
<accession>A0A444U3M6</accession>
<keyword evidence="3" id="KW-0472">Membrane</keyword>
<dbReference type="GO" id="GO:0016491">
    <property type="term" value="F:oxidoreductase activity"/>
    <property type="evidence" value="ECO:0007669"/>
    <property type="project" value="UniProtKB-KW"/>
</dbReference>
<dbReference type="Pfam" id="PF00106">
    <property type="entry name" value="adh_short"/>
    <property type="match status" value="1"/>
</dbReference>
<keyword evidence="3" id="KW-0812">Transmembrane</keyword>
<comment type="similarity">
    <text evidence="1">Belongs to the short-chain dehydrogenases/reductases (SDR) family.</text>
</comment>
<dbReference type="AlphaFoldDB" id="A0A444U3M6"/>
<protein>
    <submittedName>
        <fullName evidence="4">Retinol dehydrogenase 8</fullName>
    </submittedName>
</protein>
<reference evidence="4 5" key="1">
    <citation type="submission" date="2019-01" db="EMBL/GenBank/DDBJ databases">
        <title>Draft Genome and Complete Hox-Cluster Characterization of the Sterlet Sturgeon (Acipenser ruthenus).</title>
        <authorList>
            <person name="Wei Q."/>
        </authorList>
    </citation>
    <scope>NUCLEOTIDE SEQUENCE [LARGE SCALE GENOMIC DNA]</scope>
    <source>
        <strain evidence="4">WHYD16114868_AA</strain>
        <tissue evidence="4">Blood</tissue>
    </source>
</reference>
<keyword evidence="3" id="KW-1133">Transmembrane helix</keyword>
<name>A0A444U3M6_ACIRT</name>
<keyword evidence="5" id="KW-1185">Reference proteome</keyword>
<comment type="caution">
    <text evidence="4">The sequence shown here is derived from an EMBL/GenBank/DDBJ whole genome shotgun (WGS) entry which is preliminary data.</text>
</comment>
<dbReference type="PANTHER" id="PTHR43391:SF9">
    <property type="entry name" value="RETINOL DEHYDROGENASE"/>
    <property type="match status" value="1"/>
</dbReference>
<proteinExistence type="inferred from homology"/>
<feature type="transmembrane region" description="Helical" evidence="3">
    <location>
        <begin position="6"/>
        <end position="24"/>
    </location>
</feature>